<accession>A0A6A7FXG3</accession>
<feature type="binding site" evidence="9">
    <location>
        <position position="107"/>
    </location>
    <ligand>
        <name>ATP</name>
        <dbReference type="ChEBI" id="CHEBI:30616"/>
    </ligand>
</feature>
<dbReference type="InterPro" id="IPR000719">
    <property type="entry name" value="Prot_kinase_dom"/>
</dbReference>
<dbReference type="InterPro" id="IPR008271">
    <property type="entry name" value="Ser/Thr_kinase_AS"/>
</dbReference>
<sequence>MLVTSSSLPAARSHFPLSITNMPRTASTRSTSSSTGDSTKCKNDSGKELGAYERCIYNQTHDPRWQKEALLGRRIGLYRFRGELGQGNFSTVRLAFHQLTRDKVAIKVLDKAKLDPRTQRMLAREISNMDAAAHPNIIRLFEVVESLSKIFLVLEYAGGGELFNLISTEGKLKEGDAVCVFAQLLSAVSYLHALSIVHRDIKAENVFISRKLRVKLGDLGFSTRVSELDQALTTFCGSPPYAAPELYKDASYAGPGVDVWALGVLMFFILTAEMPFRANTVSALKRHILAGVIMFPSHMTATAQDLLKKILVQEPHLRLTTVGVADHDLLSEVQPSYGHQRSPSHLSPTSPKSPDSLSPESVVQSAPSSPSSQNSFLSPDDADHRSSHQNSLSASPLEDSNSHHQRKTNKARRSSSARSTSPSASKIQSRRHSCAPRTSHSFRSHSYVYRAFPTTPLPHYVTSPQNDVPDELLTESELESISMLEHWGISKSAISEASPLGVRSPIIGTYRILLHRILNRGHEAEDEQAETEAANSSKGKGDERSSQRRKSFAGSSPLRHRMKLVNSGYVSDTNKSRTCTII</sequence>
<feature type="domain" description="Protein kinase" evidence="11">
    <location>
        <begin position="78"/>
        <end position="330"/>
    </location>
</feature>
<dbReference type="InterPro" id="IPR011009">
    <property type="entry name" value="Kinase-like_dom_sf"/>
</dbReference>
<dbReference type="SUPFAM" id="SSF56112">
    <property type="entry name" value="Protein kinase-like (PK-like)"/>
    <property type="match status" value="1"/>
</dbReference>
<evidence type="ECO:0000256" key="7">
    <source>
        <dbReference type="ARBA" id="ARBA00047899"/>
    </source>
</evidence>
<name>A0A6A7FXG3_9CRUS</name>
<evidence type="ECO:0000313" key="12">
    <source>
        <dbReference type="EMBL" id="LAC23216.1"/>
    </source>
</evidence>
<feature type="compositionally biased region" description="Basic residues" evidence="10">
    <location>
        <begin position="403"/>
        <end position="415"/>
    </location>
</feature>
<dbReference type="InterPro" id="IPR017441">
    <property type="entry name" value="Protein_kinase_ATP_BS"/>
</dbReference>
<feature type="compositionally biased region" description="Polar residues" evidence="10">
    <location>
        <begin position="335"/>
        <end position="356"/>
    </location>
</feature>
<dbReference type="PANTHER" id="PTHR24346:SF49">
    <property type="entry name" value="NIM1 SERINE_THREONINE PROTEIN KINASE"/>
    <property type="match status" value="1"/>
</dbReference>
<dbReference type="GO" id="GO:0005524">
    <property type="term" value="F:ATP binding"/>
    <property type="evidence" value="ECO:0007669"/>
    <property type="project" value="UniProtKB-UniRule"/>
</dbReference>
<evidence type="ECO:0000256" key="10">
    <source>
        <dbReference type="SAM" id="MobiDB-lite"/>
    </source>
</evidence>
<feature type="compositionally biased region" description="Low complexity" evidence="10">
    <location>
        <begin position="25"/>
        <end position="38"/>
    </location>
</feature>
<evidence type="ECO:0000256" key="8">
    <source>
        <dbReference type="ARBA" id="ARBA00048679"/>
    </source>
</evidence>
<evidence type="ECO:0000256" key="4">
    <source>
        <dbReference type="ARBA" id="ARBA00022741"/>
    </source>
</evidence>
<evidence type="ECO:0000256" key="9">
    <source>
        <dbReference type="PROSITE-ProRule" id="PRU10141"/>
    </source>
</evidence>
<evidence type="ECO:0000259" key="11">
    <source>
        <dbReference type="PROSITE" id="PS50011"/>
    </source>
</evidence>
<dbReference type="PANTHER" id="PTHR24346">
    <property type="entry name" value="MAP/MICROTUBULE AFFINITY-REGULATING KINASE"/>
    <property type="match status" value="1"/>
</dbReference>
<feature type="region of interest" description="Disordered" evidence="10">
    <location>
        <begin position="14"/>
        <end position="45"/>
    </location>
</feature>
<reference evidence="12" key="1">
    <citation type="submission" date="2017-11" db="EMBL/GenBank/DDBJ databases">
        <title>The sensing device of the deep-sea amphipod.</title>
        <authorList>
            <person name="Kobayashi H."/>
            <person name="Nagahama T."/>
            <person name="Arai W."/>
            <person name="Sasagawa Y."/>
            <person name="Umeda M."/>
            <person name="Hayashi T."/>
            <person name="Nikaido I."/>
            <person name="Watanabe H."/>
            <person name="Oguri K."/>
            <person name="Kitazato H."/>
            <person name="Fujioka K."/>
            <person name="Kido Y."/>
            <person name="Takami H."/>
        </authorList>
    </citation>
    <scope>NUCLEOTIDE SEQUENCE</scope>
    <source>
        <tissue evidence="12">Whole body</tissue>
    </source>
</reference>
<dbReference type="FunFam" id="3.30.200.20:FF:000003">
    <property type="entry name" value="Non-specific serine/threonine protein kinase"/>
    <property type="match status" value="1"/>
</dbReference>
<keyword evidence="4 9" id="KW-0547">Nucleotide-binding</keyword>
<evidence type="ECO:0000256" key="5">
    <source>
        <dbReference type="ARBA" id="ARBA00022777"/>
    </source>
</evidence>
<comment type="catalytic activity">
    <reaction evidence="8">
        <text>L-seryl-[protein] + ATP = O-phospho-L-seryl-[protein] + ADP + H(+)</text>
        <dbReference type="Rhea" id="RHEA:17989"/>
        <dbReference type="Rhea" id="RHEA-COMP:9863"/>
        <dbReference type="Rhea" id="RHEA-COMP:11604"/>
        <dbReference type="ChEBI" id="CHEBI:15378"/>
        <dbReference type="ChEBI" id="CHEBI:29999"/>
        <dbReference type="ChEBI" id="CHEBI:30616"/>
        <dbReference type="ChEBI" id="CHEBI:83421"/>
        <dbReference type="ChEBI" id="CHEBI:456216"/>
        <dbReference type="EC" id="2.7.11.1"/>
    </reaction>
</comment>
<feature type="region of interest" description="Disordered" evidence="10">
    <location>
        <begin position="523"/>
        <end position="557"/>
    </location>
</feature>
<keyword evidence="6 9" id="KW-0067">ATP-binding</keyword>
<dbReference type="Gene3D" id="1.10.510.10">
    <property type="entry name" value="Transferase(Phosphotransferase) domain 1"/>
    <property type="match status" value="1"/>
</dbReference>
<evidence type="ECO:0000256" key="1">
    <source>
        <dbReference type="ARBA" id="ARBA00012513"/>
    </source>
</evidence>
<feature type="compositionally biased region" description="Low complexity" evidence="10">
    <location>
        <begin position="358"/>
        <end position="379"/>
    </location>
</feature>
<evidence type="ECO:0000256" key="3">
    <source>
        <dbReference type="ARBA" id="ARBA00022679"/>
    </source>
</evidence>
<dbReference type="GO" id="GO:0035556">
    <property type="term" value="P:intracellular signal transduction"/>
    <property type="evidence" value="ECO:0007669"/>
    <property type="project" value="TreeGrafter"/>
</dbReference>
<evidence type="ECO:0000256" key="2">
    <source>
        <dbReference type="ARBA" id="ARBA00022527"/>
    </source>
</evidence>
<dbReference type="AlphaFoldDB" id="A0A6A7FXG3"/>
<proteinExistence type="evidence at transcript level"/>
<organism evidence="12">
    <name type="scientific">Hirondellea gigas</name>
    <dbReference type="NCBI Taxonomy" id="1518452"/>
    <lineage>
        <taxon>Eukaryota</taxon>
        <taxon>Metazoa</taxon>
        <taxon>Ecdysozoa</taxon>
        <taxon>Arthropoda</taxon>
        <taxon>Crustacea</taxon>
        <taxon>Multicrustacea</taxon>
        <taxon>Malacostraca</taxon>
        <taxon>Eumalacostraca</taxon>
        <taxon>Peracarida</taxon>
        <taxon>Amphipoda</taxon>
        <taxon>Amphilochidea</taxon>
        <taxon>Lysianassida</taxon>
        <taxon>Lysianassidira</taxon>
        <taxon>Lysianassoidea</taxon>
        <taxon>Lysianassidae</taxon>
        <taxon>Hirondellea</taxon>
    </lineage>
</organism>
<dbReference type="EC" id="2.7.11.1" evidence="1"/>
<keyword evidence="2" id="KW-0723">Serine/threonine-protein kinase</keyword>
<dbReference type="EMBL" id="IACT01004002">
    <property type="protein sequence ID" value="LAC23216.1"/>
    <property type="molecule type" value="mRNA"/>
</dbReference>
<keyword evidence="5 12" id="KW-0418">Kinase</keyword>
<dbReference type="PROSITE" id="PS00108">
    <property type="entry name" value="PROTEIN_KINASE_ST"/>
    <property type="match status" value="1"/>
</dbReference>
<dbReference type="Pfam" id="PF00069">
    <property type="entry name" value="Pkinase"/>
    <property type="match status" value="1"/>
</dbReference>
<dbReference type="GO" id="GO:0000226">
    <property type="term" value="P:microtubule cytoskeleton organization"/>
    <property type="evidence" value="ECO:0007669"/>
    <property type="project" value="TreeGrafter"/>
</dbReference>
<dbReference type="SMART" id="SM00220">
    <property type="entry name" value="S_TKc"/>
    <property type="match status" value="1"/>
</dbReference>
<keyword evidence="3" id="KW-0808">Transferase</keyword>
<dbReference type="PROSITE" id="PS50011">
    <property type="entry name" value="PROTEIN_KINASE_DOM"/>
    <property type="match status" value="1"/>
</dbReference>
<dbReference type="GO" id="GO:0005737">
    <property type="term" value="C:cytoplasm"/>
    <property type="evidence" value="ECO:0007669"/>
    <property type="project" value="TreeGrafter"/>
</dbReference>
<comment type="catalytic activity">
    <reaction evidence="7">
        <text>L-threonyl-[protein] + ATP = O-phospho-L-threonyl-[protein] + ADP + H(+)</text>
        <dbReference type="Rhea" id="RHEA:46608"/>
        <dbReference type="Rhea" id="RHEA-COMP:11060"/>
        <dbReference type="Rhea" id="RHEA-COMP:11605"/>
        <dbReference type="ChEBI" id="CHEBI:15378"/>
        <dbReference type="ChEBI" id="CHEBI:30013"/>
        <dbReference type="ChEBI" id="CHEBI:30616"/>
        <dbReference type="ChEBI" id="CHEBI:61977"/>
        <dbReference type="ChEBI" id="CHEBI:456216"/>
        <dbReference type="EC" id="2.7.11.1"/>
    </reaction>
</comment>
<evidence type="ECO:0000256" key="6">
    <source>
        <dbReference type="ARBA" id="ARBA00022840"/>
    </source>
</evidence>
<dbReference type="GO" id="GO:0050321">
    <property type="term" value="F:tau-protein kinase activity"/>
    <property type="evidence" value="ECO:0007669"/>
    <property type="project" value="TreeGrafter"/>
</dbReference>
<protein>
    <recommendedName>
        <fullName evidence="1">non-specific serine/threonine protein kinase</fullName>
        <ecNumber evidence="1">2.7.11.1</ecNumber>
    </recommendedName>
</protein>
<feature type="compositionally biased region" description="Low complexity" evidence="10">
    <location>
        <begin position="416"/>
        <end position="425"/>
    </location>
</feature>
<dbReference type="PROSITE" id="PS00107">
    <property type="entry name" value="PROTEIN_KINASE_ATP"/>
    <property type="match status" value="1"/>
</dbReference>
<dbReference type="FunFam" id="1.10.510.10:FF:000571">
    <property type="entry name" value="Maternal embryonic leucine zipper kinase"/>
    <property type="match status" value="1"/>
</dbReference>
<feature type="region of interest" description="Disordered" evidence="10">
    <location>
        <begin position="335"/>
        <end position="440"/>
    </location>
</feature>